<dbReference type="AlphaFoldDB" id="A0A160PCE1"/>
<protein>
    <submittedName>
        <fullName evidence="2">Transmembrane anti-sigma factor</fullName>
    </submittedName>
</protein>
<organism evidence="2 3">
    <name type="scientific">Methylorubrum populi</name>
    <dbReference type="NCBI Taxonomy" id="223967"/>
    <lineage>
        <taxon>Bacteria</taxon>
        <taxon>Pseudomonadati</taxon>
        <taxon>Pseudomonadota</taxon>
        <taxon>Alphaproteobacteria</taxon>
        <taxon>Hyphomicrobiales</taxon>
        <taxon>Methylobacteriaceae</taxon>
        <taxon>Methylorubrum</taxon>
    </lineage>
</organism>
<evidence type="ECO:0000313" key="3">
    <source>
        <dbReference type="Proteomes" id="UP000218288"/>
    </source>
</evidence>
<dbReference type="RefSeq" id="WP_091950929.1">
    <property type="nucleotide sequence ID" value="NZ_AP014809.1"/>
</dbReference>
<evidence type="ECO:0000313" key="2">
    <source>
        <dbReference type="EMBL" id="BAU90617.1"/>
    </source>
</evidence>
<gene>
    <name evidence="2" type="ORF">MPPM_2012</name>
</gene>
<proteinExistence type="predicted"/>
<dbReference type="OrthoDB" id="8031034at2"/>
<keyword evidence="1" id="KW-0472">Membrane</keyword>
<name>A0A160PCE1_9HYPH</name>
<keyword evidence="1" id="KW-1133">Transmembrane helix</keyword>
<feature type="transmembrane region" description="Helical" evidence="1">
    <location>
        <begin position="67"/>
        <end position="85"/>
    </location>
</feature>
<keyword evidence="1 2" id="KW-0812">Transmembrane</keyword>
<evidence type="ECO:0000256" key="1">
    <source>
        <dbReference type="SAM" id="Phobius"/>
    </source>
</evidence>
<sequence length="238" mass="25237">MRWETLNAYVDGELDAKDRRAVAETLARDPVLAARVATLTRLKQGVKREVKAAVVPPPRAPMARASLGWACAAALVVLVGTGWLAPSSRPPADAARAAFMAWSAAGAPANAMQPAGGLNGFPLDLGAAGFRLVYLSEGDGSAGRLAGYEGRHGCRLAVWSRPSRGQAGLEIAQGDRDLRVARWDSKGRRYVLLSETVPAERFALLAEAAVLLTEPTKTDRLRLALDRATGLSERPCTG</sequence>
<dbReference type="Proteomes" id="UP000218288">
    <property type="component" value="Chromosome"/>
</dbReference>
<accession>A0A160PCE1</accession>
<dbReference type="EMBL" id="AP014809">
    <property type="protein sequence ID" value="BAU90617.1"/>
    <property type="molecule type" value="Genomic_DNA"/>
</dbReference>
<reference evidence="2 3" key="1">
    <citation type="journal article" date="2016" name="Genome Announc.">
        <title>Complete Genome Sequence of Methylobacterium populi P-1M, Isolated from Pink-Pigmented Household Biofilm.</title>
        <authorList>
            <person name="Morohoshi T."/>
            <person name="Ikeda T."/>
        </authorList>
    </citation>
    <scope>NUCLEOTIDE SEQUENCE [LARGE SCALE GENOMIC DNA]</scope>
    <source>
        <strain evidence="2 3">P-1M</strain>
    </source>
</reference>